<gene>
    <name evidence="2" type="ORF">NDU88_003228</name>
</gene>
<keyword evidence="3" id="KW-1185">Reference proteome</keyword>
<comment type="caution">
    <text evidence="2">The sequence shown here is derived from an EMBL/GenBank/DDBJ whole genome shotgun (WGS) entry which is preliminary data.</text>
</comment>
<accession>A0AAV7VF67</accession>
<dbReference type="AlphaFoldDB" id="A0AAV7VF67"/>
<reference evidence="2" key="1">
    <citation type="journal article" date="2022" name="bioRxiv">
        <title>Sequencing and chromosome-scale assembly of the giantPleurodeles waltlgenome.</title>
        <authorList>
            <person name="Brown T."/>
            <person name="Elewa A."/>
            <person name="Iarovenko S."/>
            <person name="Subramanian E."/>
            <person name="Araus A.J."/>
            <person name="Petzold A."/>
            <person name="Susuki M."/>
            <person name="Suzuki K.-i.T."/>
            <person name="Hayashi T."/>
            <person name="Toyoda A."/>
            <person name="Oliveira C."/>
            <person name="Osipova E."/>
            <person name="Leigh N.D."/>
            <person name="Simon A."/>
            <person name="Yun M.H."/>
        </authorList>
    </citation>
    <scope>NUCLEOTIDE SEQUENCE</scope>
    <source>
        <strain evidence="2">20211129_DDA</strain>
        <tissue evidence="2">Liver</tissue>
    </source>
</reference>
<dbReference type="Proteomes" id="UP001066276">
    <property type="component" value="Chromosome 2_1"/>
</dbReference>
<organism evidence="2 3">
    <name type="scientific">Pleurodeles waltl</name>
    <name type="common">Iberian ribbed newt</name>
    <dbReference type="NCBI Taxonomy" id="8319"/>
    <lineage>
        <taxon>Eukaryota</taxon>
        <taxon>Metazoa</taxon>
        <taxon>Chordata</taxon>
        <taxon>Craniata</taxon>
        <taxon>Vertebrata</taxon>
        <taxon>Euteleostomi</taxon>
        <taxon>Amphibia</taxon>
        <taxon>Batrachia</taxon>
        <taxon>Caudata</taxon>
        <taxon>Salamandroidea</taxon>
        <taxon>Salamandridae</taxon>
        <taxon>Pleurodelinae</taxon>
        <taxon>Pleurodeles</taxon>
    </lineage>
</organism>
<dbReference type="EMBL" id="JANPWB010000003">
    <property type="protein sequence ID" value="KAJ1199392.1"/>
    <property type="molecule type" value="Genomic_DNA"/>
</dbReference>
<sequence length="139" mass="15135">MYVDMGYSYTSQLPYVLCSRLSSNAAIDSSDWRCSRATEESVPRCRDDKQDGADPMTPDVRIPGMVKRVKGLRQDEEEEDAEKLEETADGGAEQTESRAGNLDVSQGGSGPRGGTKTRGDAQKPPRPRRGVAKQGTVLL</sequence>
<protein>
    <submittedName>
        <fullName evidence="2">Uncharacterized protein</fullName>
    </submittedName>
</protein>
<feature type="compositionally biased region" description="Basic and acidic residues" evidence="1">
    <location>
        <begin position="30"/>
        <end position="52"/>
    </location>
</feature>
<feature type="region of interest" description="Disordered" evidence="1">
    <location>
        <begin position="30"/>
        <end position="139"/>
    </location>
</feature>
<name>A0AAV7VF67_PLEWA</name>
<evidence type="ECO:0000313" key="2">
    <source>
        <dbReference type="EMBL" id="KAJ1199392.1"/>
    </source>
</evidence>
<evidence type="ECO:0000313" key="3">
    <source>
        <dbReference type="Proteomes" id="UP001066276"/>
    </source>
</evidence>
<evidence type="ECO:0000256" key="1">
    <source>
        <dbReference type="SAM" id="MobiDB-lite"/>
    </source>
</evidence>
<proteinExistence type="predicted"/>